<dbReference type="Proteomes" id="UP001652600">
    <property type="component" value="Chromosome 11"/>
</dbReference>
<dbReference type="GeneID" id="103501912"/>
<sequence>MDHSSGQHQETQAQPLENMLAISCPKVQQENRKPMRPQPEQALRCPRCDSTNTKFCYYNNYSLSQPRYFCKSCRRYWTKGGTLRNVPVGGGCRKNKRPSPSTSSSSSPSSKRSHDQAANSGRLMLTDTHLPSLAFESTDLSLAFAKLQHQSNGQMGLFDTTHKSFQNLYSGFGTGSSGEVENGGFPHFEHYNSSGVASTATATAMKQEMVCSGDQNNMVLLGFPWQFNNNGDGNYMGDLDAGRESWNFNGNGIGSSWHGLLNSPLV</sequence>
<evidence type="ECO:0000313" key="12">
    <source>
        <dbReference type="Proteomes" id="UP001652600"/>
    </source>
</evidence>
<dbReference type="PROSITE" id="PS01361">
    <property type="entry name" value="ZF_DOF_1"/>
    <property type="match status" value="1"/>
</dbReference>
<keyword evidence="2 8" id="KW-0863">Zinc-finger</keyword>
<feature type="domain" description="Dof-type" evidence="11">
    <location>
        <begin position="43"/>
        <end position="97"/>
    </location>
</feature>
<dbReference type="eggNOG" id="ENOG502RB9Y">
    <property type="taxonomic scope" value="Eukaryota"/>
</dbReference>
<feature type="compositionally biased region" description="Low complexity" evidence="10">
    <location>
        <begin position="98"/>
        <end position="110"/>
    </location>
</feature>
<keyword evidence="4 9" id="KW-0805">Transcription regulation</keyword>
<dbReference type="GO" id="GO:0008270">
    <property type="term" value="F:zinc ion binding"/>
    <property type="evidence" value="ECO:0007669"/>
    <property type="project" value="UniProtKB-KW"/>
</dbReference>
<dbReference type="GO" id="GO:0005634">
    <property type="term" value="C:nucleus"/>
    <property type="evidence" value="ECO:0007669"/>
    <property type="project" value="UniProtKB-SubCell"/>
</dbReference>
<dbReference type="PANTHER" id="PTHR31992:SF221">
    <property type="entry name" value="DOF ZINC FINGER PROTEIN DOF3.2-RELATED"/>
    <property type="match status" value="1"/>
</dbReference>
<dbReference type="RefSeq" id="XP_008463897.2">
    <property type="nucleotide sequence ID" value="XM_008465675.3"/>
</dbReference>
<accession>A0A1S3CKB6</accession>
<evidence type="ECO:0000256" key="7">
    <source>
        <dbReference type="ARBA" id="ARBA00023242"/>
    </source>
</evidence>
<evidence type="ECO:0000256" key="6">
    <source>
        <dbReference type="ARBA" id="ARBA00023163"/>
    </source>
</evidence>
<proteinExistence type="predicted"/>
<keyword evidence="5 8" id="KW-0238">DNA-binding</keyword>
<gene>
    <name evidence="13" type="primary">LOC103501912</name>
</gene>
<dbReference type="Pfam" id="PF02701">
    <property type="entry name" value="Zn_ribbon_Dof"/>
    <property type="match status" value="1"/>
</dbReference>
<protein>
    <recommendedName>
        <fullName evidence="9">Dof zinc finger protein</fullName>
    </recommendedName>
</protein>
<comment type="function">
    <text evidence="9">Transcription factor that binds specifically to a 5'-AA[AG]G-3' consensus core sequence.</text>
</comment>
<dbReference type="GO" id="GO:0003700">
    <property type="term" value="F:DNA-binding transcription factor activity"/>
    <property type="evidence" value="ECO:0007669"/>
    <property type="project" value="UniProtKB-UniRule"/>
</dbReference>
<evidence type="ECO:0000256" key="5">
    <source>
        <dbReference type="ARBA" id="ARBA00023125"/>
    </source>
</evidence>
<feature type="region of interest" description="Disordered" evidence="10">
    <location>
        <begin position="87"/>
        <end position="119"/>
    </location>
</feature>
<dbReference type="FunCoup" id="A0A1S3CKB6">
    <property type="interactions" value="277"/>
</dbReference>
<keyword evidence="12" id="KW-1185">Reference proteome</keyword>
<dbReference type="PANTHER" id="PTHR31992">
    <property type="entry name" value="DOF ZINC FINGER PROTEIN DOF1.4-RELATED"/>
    <property type="match status" value="1"/>
</dbReference>
<dbReference type="InterPro" id="IPR003851">
    <property type="entry name" value="Znf_Dof"/>
</dbReference>
<comment type="subcellular location">
    <subcellularLocation>
        <location evidence="8 9">Nucleus</location>
    </subcellularLocation>
</comment>
<evidence type="ECO:0000256" key="8">
    <source>
        <dbReference type="PROSITE-ProRule" id="PRU00071"/>
    </source>
</evidence>
<dbReference type="GO" id="GO:0003677">
    <property type="term" value="F:DNA binding"/>
    <property type="evidence" value="ECO:0007669"/>
    <property type="project" value="UniProtKB-UniRule"/>
</dbReference>
<evidence type="ECO:0000256" key="2">
    <source>
        <dbReference type="ARBA" id="ARBA00022771"/>
    </source>
</evidence>
<keyword evidence="1 9" id="KW-0479">Metal-binding</keyword>
<dbReference type="AlphaFoldDB" id="A0A1S3CKB6"/>
<reference evidence="13" key="1">
    <citation type="submission" date="2025-08" db="UniProtKB">
        <authorList>
            <consortium name="RefSeq"/>
        </authorList>
    </citation>
    <scope>IDENTIFICATION</scope>
    <source>
        <tissue evidence="13">Stem</tissue>
    </source>
</reference>
<evidence type="ECO:0000256" key="9">
    <source>
        <dbReference type="RuleBase" id="RU369094"/>
    </source>
</evidence>
<evidence type="ECO:0000256" key="10">
    <source>
        <dbReference type="SAM" id="MobiDB-lite"/>
    </source>
</evidence>
<evidence type="ECO:0000256" key="1">
    <source>
        <dbReference type="ARBA" id="ARBA00022723"/>
    </source>
</evidence>
<dbReference type="KEGG" id="cmo:103501912"/>
<name>A0A1S3CKB6_CUCME</name>
<keyword evidence="7 8" id="KW-0539">Nucleus</keyword>
<keyword evidence="3 9" id="KW-0862">Zinc</keyword>
<dbReference type="PROSITE" id="PS50884">
    <property type="entry name" value="ZF_DOF_2"/>
    <property type="match status" value="1"/>
</dbReference>
<keyword evidence="6 9" id="KW-0804">Transcription</keyword>
<dbReference type="InterPro" id="IPR045174">
    <property type="entry name" value="Dof"/>
</dbReference>
<evidence type="ECO:0000256" key="3">
    <source>
        <dbReference type="ARBA" id="ARBA00022833"/>
    </source>
</evidence>
<evidence type="ECO:0000259" key="11">
    <source>
        <dbReference type="PROSITE" id="PS50884"/>
    </source>
</evidence>
<evidence type="ECO:0000313" key="13">
    <source>
        <dbReference type="RefSeq" id="XP_008463897.2"/>
    </source>
</evidence>
<organism evidence="12 13">
    <name type="scientific">Cucumis melo</name>
    <name type="common">Muskmelon</name>
    <dbReference type="NCBI Taxonomy" id="3656"/>
    <lineage>
        <taxon>Eukaryota</taxon>
        <taxon>Viridiplantae</taxon>
        <taxon>Streptophyta</taxon>
        <taxon>Embryophyta</taxon>
        <taxon>Tracheophyta</taxon>
        <taxon>Spermatophyta</taxon>
        <taxon>Magnoliopsida</taxon>
        <taxon>eudicotyledons</taxon>
        <taxon>Gunneridae</taxon>
        <taxon>Pentapetalae</taxon>
        <taxon>rosids</taxon>
        <taxon>fabids</taxon>
        <taxon>Cucurbitales</taxon>
        <taxon>Cucurbitaceae</taxon>
        <taxon>Benincaseae</taxon>
        <taxon>Cucumis</taxon>
    </lineage>
</organism>
<evidence type="ECO:0000256" key="4">
    <source>
        <dbReference type="ARBA" id="ARBA00023015"/>
    </source>
</evidence>
<dbReference type="InParanoid" id="A0A1S3CKB6"/>